<dbReference type="Proteomes" id="UP001162483">
    <property type="component" value="Unassembled WGS sequence"/>
</dbReference>
<organism evidence="1 2">
    <name type="scientific">Staurois parvus</name>
    <dbReference type="NCBI Taxonomy" id="386267"/>
    <lineage>
        <taxon>Eukaryota</taxon>
        <taxon>Metazoa</taxon>
        <taxon>Chordata</taxon>
        <taxon>Craniata</taxon>
        <taxon>Vertebrata</taxon>
        <taxon>Euteleostomi</taxon>
        <taxon>Amphibia</taxon>
        <taxon>Batrachia</taxon>
        <taxon>Anura</taxon>
        <taxon>Neobatrachia</taxon>
        <taxon>Ranoidea</taxon>
        <taxon>Ranidae</taxon>
        <taxon>Staurois</taxon>
    </lineage>
</organism>
<sequence>MDNQSPLTSTRMDPVMGTHQRDVPVLCIPGIPHQEGHTPSLTIIRVKIC</sequence>
<protein>
    <submittedName>
        <fullName evidence="1">Uncharacterized protein</fullName>
    </submittedName>
</protein>
<gene>
    <name evidence="1" type="ORF">SPARVUS_LOCUS6244817</name>
</gene>
<keyword evidence="2" id="KW-1185">Reference proteome</keyword>
<evidence type="ECO:0000313" key="1">
    <source>
        <dbReference type="EMBL" id="CAI9565957.1"/>
    </source>
</evidence>
<name>A0ABN9D326_9NEOB</name>
<evidence type="ECO:0000313" key="2">
    <source>
        <dbReference type="Proteomes" id="UP001162483"/>
    </source>
</evidence>
<comment type="caution">
    <text evidence="1">The sequence shown here is derived from an EMBL/GenBank/DDBJ whole genome shotgun (WGS) entry which is preliminary data.</text>
</comment>
<dbReference type="EMBL" id="CATNWA010013906">
    <property type="protein sequence ID" value="CAI9565957.1"/>
    <property type="molecule type" value="Genomic_DNA"/>
</dbReference>
<reference evidence="1" key="1">
    <citation type="submission" date="2023-05" db="EMBL/GenBank/DDBJ databases">
        <authorList>
            <person name="Stuckert A."/>
        </authorList>
    </citation>
    <scope>NUCLEOTIDE SEQUENCE</scope>
</reference>
<proteinExistence type="predicted"/>
<accession>A0ABN9D326</accession>